<dbReference type="Proteomes" id="UP001259572">
    <property type="component" value="Unassembled WGS sequence"/>
</dbReference>
<comment type="caution">
    <text evidence="1">The sequence shown here is derived from an EMBL/GenBank/DDBJ whole genome shotgun (WGS) entry which is preliminary data.</text>
</comment>
<dbReference type="InterPro" id="IPR035437">
    <property type="entry name" value="SNase_OB-fold_sf"/>
</dbReference>
<sequence length="141" mass="14883">MEQLSVLPAIVASGEHFTCTPTRVWDGDGPVWCAEGSKIRLAGIAAREMDGTCSPGHPCPAASAIEARDYLVTLLGGAVGTTETGHIAVNGPRLSCRSDGSGKGKRTAAWCVLPNGKELNCSMVASGKALKWERYWRGHKC</sequence>
<dbReference type="Gene3D" id="2.40.50.90">
    <property type="match status" value="1"/>
</dbReference>
<dbReference type="SUPFAM" id="SSF50199">
    <property type="entry name" value="Staphylococcal nuclease"/>
    <property type="match status" value="1"/>
</dbReference>
<dbReference type="RefSeq" id="WP_315725529.1">
    <property type="nucleotide sequence ID" value="NZ_JAVUPU010000003.1"/>
</dbReference>
<name>A0ABU3Q567_9SPHN</name>
<organism evidence="1 2">
    <name type="scientific">Sphingosinicella rhizophila</name>
    <dbReference type="NCBI Taxonomy" id="3050082"/>
    <lineage>
        <taxon>Bacteria</taxon>
        <taxon>Pseudomonadati</taxon>
        <taxon>Pseudomonadota</taxon>
        <taxon>Alphaproteobacteria</taxon>
        <taxon>Sphingomonadales</taxon>
        <taxon>Sphingosinicellaceae</taxon>
        <taxon>Sphingosinicella</taxon>
    </lineage>
</organism>
<reference evidence="1 2" key="1">
    <citation type="submission" date="2023-05" db="EMBL/GenBank/DDBJ databases">
        <authorList>
            <person name="Guo Y."/>
        </authorList>
    </citation>
    <scope>NUCLEOTIDE SEQUENCE [LARGE SCALE GENOMIC DNA]</scope>
    <source>
        <strain evidence="1 2">GR2756</strain>
    </source>
</reference>
<gene>
    <name evidence="1" type="ORF">RQX22_06225</name>
</gene>
<dbReference type="EMBL" id="JAVUPU010000003">
    <property type="protein sequence ID" value="MDT9598544.1"/>
    <property type="molecule type" value="Genomic_DNA"/>
</dbReference>
<evidence type="ECO:0000313" key="2">
    <source>
        <dbReference type="Proteomes" id="UP001259572"/>
    </source>
</evidence>
<keyword evidence="2" id="KW-1185">Reference proteome</keyword>
<protein>
    <submittedName>
        <fullName evidence="1">Thermonuclease family protein</fullName>
    </submittedName>
</protein>
<evidence type="ECO:0000313" key="1">
    <source>
        <dbReference type="EMBL" id="MDT9598544.1"/>
    </source>
</evidence>
<proteinExistence type="predicted"/>
<accession>A0ABU3Q567</accession>